<dbReference type="AlphaFoldDB" id="A0A0A9F976"/>
<protein>
    <submittedName>
        <fullName evidence="1">Uncharacterized protein</fullName>
    </submittedName>
</protein>
<evidence type="ECO:0000313" key="1">
    <source>
        <dbReference type="EMBL" id="JAE06671.1"/>
    </source>
</evidence>
<reference evidence="1" key="1">
    <citation type="submission" date="2014-09" db="EMBL/GenBank/DDBJ databases">
        <authorList>
            <person name="Magalhaes I.L.F."/>
            <person name="Oliveira U."/>
            <person name="Santos F.R."/>
            <person name="Vidigal T.H.D.A."/>
            <person name="Brescovit A.D."/>
            <person name="Santos A.J."/>
        </authorList>
    </citation>
    <scope>NUCLEOTIDE SEQUENCE</scope>
    <source>
        <tissue evidence="1">Shoot tissue taken approximately 20 cm above the soil surface</tissue>
    </source>
</reference>
<organism evidence="1">
    <name type="scientific">Arundo donax</name>
    <name type="common">Giant reed</name>
    <name type="synonym">Donax arundinaceus</name>
    <dbReference type="NCBI Taxonomy" id="35708"/>
    <lineage>
        <taxon>Eukaryota</taxon>
        <taxon>Viridiplantae</taxon>
        <taxon>Streptophyta</taxon>
        <taxon>Embryophyta</taxon>
        <taxon>Tracheophyta</taxon>
        <taxon>Spermatophyta</taxon>
        <taxon>Magnoliopsida</taxon>
        <taxon>Liliopsida</taxon>
        <taxon>Poales</taxon>
        <taxon>Poaceae</taxon>
        <taxon>PACMAD clade</taxon>
        <taxon>Arundinoideae</taxon>
        <taxon>Arundineae</taxon>
        <taxon>Arundo</taxon>
    </lineage>
</organism>
<proteinExistence type="predicted"/>
<name>A0A0A9F976_ARUDO</name>
<accession>A0A0A9F976</accession>
<reference evidence="1" key="2">
    <citation type="journal article" date="2015" name="Data Brief">
        <title>Shoot transcriptome of the giant reed, Arundo donax.</title>
        <authorList>
            <person name="Barrero R.A."/>
            <person name="Guerrero F.D."/>
            <person name="Moolhuijzen P."/>
            <person name="Goolsby J.A."/>
            <person name="Tidwell J."/>
            <person name="Bellgard S.E."/>
            <person name="Bellgard M.I."/>
        </authorList>
    </citation>
    <scope>NUCLEOTIDE SEQUENCE</scope>
    <source>
        <tissue evidence="1">Shoot tissue taken approximately 20 cm above the soil surface</tissue>
    </source>
</reference>
<dbReference type="EMBL" id="GBRH01191225">
    <property type="protein sequence ID" value="JAE06671.1"/>
    <property type="molecule type" value="Transcribed_RNA"/>
</dbReference>
<sequence length="44" mass="5216">MYRSLRAERSELHLNPQICTQRYKLSLTEHQYTTQFTLSPTGTD</sequence>